<evidence type="ECO:0000259" key="1">
    <source>
        <dbReference type="Pfam" id="PF18495"/>
    </source>
</evidence>
<gene>
    <name evidence="2" type="ORF">IO48_01330</name>
</gene>
<dbReference type="AlphaFoldDB" id="A0A0A3A2S1"/>
<evidence type="ECO:0000313" key="2">
    <source>
        <dbReference type="EMBL" id="KGQ63586.1"/>
    </source>
</evidence>
<dbReference type="EMBL" id="JPJQ01000005">
    <property type="protein sequence ID" value="KGQ63586.1"/>
    <property type="molecule type" value="Genomic_DNA"/>
</dbReference>
<name>A0A0A3A2S1_9PAST</name>
<dbReference type="InterPro" id="IPR041535">
    <property type="entry name" value="VbhA"/>
</dbReference>
<sequence length="63" mass="7247">MISEEEKLSRQKAVKSAIDNNRLEGLEPSQVFIDIAQNWVNGSLTNDEFGRKVYEIHGLQFPR</sequence>
<dbReference type="CDD" id="cd11586">
    <property type="entry name" value="VbhA_like"/>
    <property type="match status" value="1"/>
</dbReference>
<dbReference type="InterPro" id="IPR043038">
    <property type="entry name" value="VbhA_sf"/>
</dbReference>
<dbReference type="InterPro" id="IPR033788">
    <property type="entry name" value="VbhA-like"/>
</dbReference>
<dbReference type="Proteomes" id="UP000030554">
    <property type="component" value="Unassembled WGS sequence"/>
</dbReference>
<dbReference type="Gene3D" id="1.10.8.1050">
    <property type="entry name" value="Antitoxin VbhA-like"/>
    <property type="match status" value="1"/>
</dbReference>
<dbReference type="Pfam" id="PF18495">
    <property type="entry name" value="VbhA"/>
    <property type="match status" value="1"/>
</dbReference>
<evidence type="ECO:0000313" key="3">
    <source>
        <dbReference type="Proteomes" id="UP000030554"/>
    </source>
</evidence>
<dbReference type="RefSeq" id="WP_039162534.1">
    <property type="nucleotide sequence ID" value="NZ_JPJQ01000005.1"/>
</dbReference>
<reference evidence="2 3" key="1">
    <citation type="submission" date="2014-07" db="EMBL/GenBank/DDBJ databases">
        <title>Chaperone-usher fimbriae in a diverse selection of Gallibacterium genomes.</title>
        <authorList>
            <person name="Kudirkiene E."/>
            <person name="Bager R.J."/>
            <person name="Johnson T.J."/>
            <person name="Bojesen A.M."/>
        </authorList>
    </citation>
    <scope>NUCLEOTIDE SEQUENCE [LARGE SCALE GENOMIC DNA]</scope>
    <source>
        <strain evidence="2 3">4895</strain>
    </source>
</reference>
<comment type="caution">
    <text evidence="2">The sequence shown here is derived from an EMBL/GenBank/DDBJ whole genome shotgun (WGS) entry which is preliminary data.</text>
</comment>
<proteinExistence type="predicted"/>
<organism evidence="2 3">
    <name type="scientific">Gallibacterium anatis 4895</name>
    <dbReference type="NCBI Taxonomy" id="1396510"/>
    <lineage>
        <taxon>Bacteria</taxon>
        <taxon>Pseudomonadati</taxon>
        <taxon>Pseudomonadota</taxon>
        <taxon>Gammaproteobacteria</taxon>
        <taxon>Pasteurellales</taxon>
        <taxon>Pasteurellaceae</taxon>
        <taxon>Gallibacterium</taxon>
    </lineage>
</organism>
<accession>A0A0A3A2S1</accession>
<feature type="domain" description="Antitoxin VbhA" evidence="1">
    <location>
        <begin position="10"/>
        <end position="53"/>
    </location>
</feature>
<protein>
    <recommendedName>
        <fullName evidence="1">Antitoxin VbhA domain-containing protein</fullName>
    </recommendedName>
</protein>